<evidence type="ECO:0000313" key="2">
    <source>
        <dbReference type="EMBL" id="THH16428.1"/>
    </source>
</evidence>
<sequence>MLSPIRFPLLLLPCPSLHPLCPRLKTNYEELREKYVAQNEELYRKEYGERHRSSTAGAVPGMSKYEEIVGPVIEEYERHTNELVEEKEEELTQLSERKVATELYVEELRARVAKLTECEASTEFNELRSSMQNGHGRTESMSTSEPDESLELLNKLQHVKDEKDAIQLEKNKQESAVCVLQVQLAQVPPPSPSPVRPVAERTMSYGRLNGLSLAKLPPPISPSSVPPPPAPRVASSFSNDNGFPSASSSTLISESSSRDSQLDSP</sequence>
<evidence type="ECO:0000313" key="3">
    <source>
        <dbReference type="Proteomes" id="UP000310158"/>
    </source>
</evidence>
<feature type="compositionally biased region" description="Pro residues" evidence="1">
    <location>
        <begin position="216"/>
        <end position="231"/>
    </location>
</feature>
<feature type="compositionally biased region" description="Basic and acidic residues" evidence="1">
    <location>
        <begin position="256"/>
        <end position="265"/>
    </location>
</feature>
<name>A0A4S4LX26_9AGAM</name>
<evidence type="ECO:0000256" key="1">
    <source>
        <dbReference type="SAM" id="MobiDB-lite"/>
    </source>
</evidence>
<feature type="non-terminal residue" evidence="2">
    <location>
        <position position="265"/>
    </location>
</feature>
<comment type="caution">
    <text evidence="2">The sequence shown here is derived from an EMBL/GenBank/DDBJ whole genome shotgun (WGS) entry which is preliminary data.</text>
</comment>
<dbReference type="OrthoDB" id="3048128at2759"/>
<dbReference type="AlphaFoldDB" id="A0A4S4LX26"/>
<keyword evidence="3" id="KW-1185">Reference proteome</keyword>
<proteinExistence type="predicted"/>
<reference evidence="2 3" key="1">
    <citation type="submission" date="2019-02" db="EMBL/GenBank/DDBJ databases">
        <title>Genome sequencing of the rare red list fungi Bondarzewia mesenterica.</title>
        <authorList>
            <person name="Buettner E."/>
            <person name="Kellner H."/>
        </authorList>
    </citation>
    <scope>NUCLEOTIDE SEQUENCE [LARGE SCALE GENOMIC DNA]</scope>
    <source>
        <strain evidence="2 3">DSM 108281</strain>
    </source>
</reference>
<dbReference type="Proteomes" id="UP000310158">
    <property type="component" value="Unassembled WGS sequence"/>
</dbReference>
<accession>A0A4S4LX26</accession>
<protein>
    <submittedName>
        <fullName evidence="2">Uncharacterized protein</fullName>
    </submittedName>
</protein>
<feature type="compositionally biased region" description="Low complexity" evidence="1">
    <location>
        <begin position="245"/>
        <end position="255"/>
    </location>
</feature>
<organism evidence="2 3">
    <name type="scientific">Bondarzewia mesenterica</name>
    <dbReference type="NCBI Taxonomy" id="1095465"/>
    <lineage>
        <taxon>Eukaryota</taxon>
        <taxon>Fungi</taxon>
        <taxon>Dikarya</taxon>
        <taxon>Basidiomycota</taxon>
        <taxon>Agaricomycotina</taxon>
        <taxon>Agaricomycetes</taxon>
        <taxon>Russulales</taxon>
        <taxon>Bondarzewiaceae</taxon>
        <taxon>Bondarzewia</taxon>
    </lineage>
</organism>
<gene>
    <name evidence="2" type="ORF">EW146_g4210</name>
</gene>
<feature type="region of interest" description="Disordered" evidence="1">
    <location>
        <begin position="209"/>
        <end position="265"/>
    </location>
</feature>
<dbReference type="EMBL" id="SGPL01000158">
    <property type="protein sequence ID" value="THH16428.1"/>
    <property type="molecule type" value="Genomic_DNA"/>
</dbReference>